<dbReference type="Gene3D" id="3.30.565.10">
    <property type="entry name" value="Histidine kinase-like ATPase, C-terminal domain"/>
    <property type="match status" value="1"/>
</dbReference>
<dbReference type="Proteomes" id="UP000198528">
    <property type="component" value="Unassembled WGS sequence"/>
</dbReference>
<dbReference type="Pfam" id="PF06580">
    <property type="entry name" value="His_kinase"/>
    <property type="match status" value="1"/>
</dbReference>
<evidence type="ECO:0000256" key="2">
    <source>
        <dbReference type="ARBA" id="ARBA00012438"/>
    </source>
</evidence>
<evidence type="ECO:0000256" key="3">
    <source>
        <dbReference type="ARBA" id="ARBA00022777"/>
    </source>
</evidence>
<dbReference type="InterPro" id="IPR005467">
    <property type="entry name" value="His_kinase_dom"/>
</dbReference>
<proteinExistence type="predicted"/>
<keyword evidence="5" id="KW-0472">Membrane</keyword>
<keyword evidence="8" id="KW-1185">Reference proteome</keyword>
<dbReference type="RefSeq" id="WP_090847322.1">
    <property type="nucleotide sequence ID" value="NZ_FMZL01000021.1"/>
</dbReference>
<feature type="domain" description="Histidine kinase" evidence="6">
    <location>
        <begin position="334"/>
        <end position="441"/>
    </location>
</feature>
<dbReference type="PRINTS" id="PR00344">
    <property type="entry name" value="BCTRLSENSOR"/>
</dbReference>
<dbReference type="PANTHER" id="PTHR34220:SF7">
    <property type="entry name" value="SENSOR HISTIDINE KINASE YPDA"/>
    <property type="match status" value="1"/>
</dbReference>
<keyword evidence="5" id="KW-0812">Transmembrane</keyword>
<dbReference type="EMBL" id="FMZL01000021">
    <property type="protein sequence ID" value="SDC54411.1"/>
    <property type="molecule type" value="Genomic_DNA"/>
</dbReference>
<keyword evidence="4" id="KW-0902">Two-component regulatory system</keyword>
<dbReference type="InterPro" id="IPR004358">
    <property type="entry name" value="Sig_transdc_His_kin-like_C"/>
</dbReference>
<dbReference type="InterPro" id="IPR003594">
    <property type="entry name" value="HATPase_dom"/>
</dbReference>
<evidence type="ECO:0000313" key="8">
    <source>
        <dbReference type="Proteomes" id="UP000198528"/>
    </source>
</evidence>
<dbReference type="PANTHER" id="PTHR34220">
    <property type="entry name" value="SENSOR HISTIDINE KINASE YPDA"/>
    <property type="match status" value="1"/>
</dbReference>
<evidence type="ECO:0000313" key="7">
    <source>
        <dbReference type="EMBL" id="SDC54411.1"/>
    </source>
</evidence>
<protein>
    <recommendedName>
        <fullName evidence="2">histidine kinase</fullName>
        <ecNumber evidence="2">2.7.13.3</ecNumber>
    </recommendedName>
</protein>
<sequence length="450" mass="48642">MTGPSYAHRGPVINVLLIILTVALIALLVWGLLTANLVAAVVAGAGLAVDIVLAGGVMLLVPEDMRSQATERMLRVSSSVLTHMNGGLTPENCTAVCQLLLPETTAAAVAMCDDEALLAIVGGDESKHRVGEPNSPTTRDVITSGRMQTFSYSEENEWLDADDDAASTPRDEEYPVGVAVPLMVREHAVGTLEFFYRNGSDVDRTQLTIARGFGELLSTQLSAYELDRQAELTARAEVKALQAQINPHFLFNTLNTIAAFTRTDPAKARDLLREFSAFYRRTLQSSQSLMPLAEELEQTRRYLTIEKARFGEDRILESESVAPGCEKVMVPGFIVQPIVENAVRHAMRDEGPLTIDVQVVEDGNDVLIAVADDGLGMTEDVAERLLSGSSQDSSDSSRGTGIALRNVSERLQRFYGSDSSVEIMSKLGEGTCVTLRLAGVAPKGTDGRIE</sequence>
<evidence type="ECO:0000259" key="6">
    <source>
        <dbReference type="PROSITE" id="PS50109"/>
    </source>
</evidence>
<keyword evidence="5" id="KW-1133">Transmembrane helix</keyword>
<dbReference type="InterPro" id="IPR050640">
    <property type="entry name" value="Bact_2-comp_sensor_kinase"/>
</dbReference>
<dbReference type="Pfam" id="PF02518">
    <property type="entry name" value="HATPase_c"/>
    <property type="match status" value="1"/>
</dbReference>
<organism evidence="7 8">
    <name type="scientific">Parafannyhessea umbonata</name>
    <dbReference type="NCBI Taxonomy" id="604330"/>
    <lineage>
        <taxon>Bacteria</taxon>
        <taxon>Bacillati</taxon>
        <taxon>Actinomycetota</taxon>
        <taxon>Coriobacteriia</taxon>
        <taxon>Coriobacteriales</taxon>
        <taxon>Atopobiaceae</taxon>
        <taxon>Parafannyhessea</taxon>
    </lineage>
</organism>
<dbReference type="GO" id="GO:0016020">
    <property type="term" value="C:membrane"/>
    <property type="evidence" value="ECO:0007669"/>
    <property type="project" value="InterPro"/>
</dbReference>
<dbReference type="InterPro" id="IPR036890">
    <property type="entry name" value="HATPase_C_sf"/>
</dbReference>
<dbReference type="SUPFAM" id="SSF55874">
    <property type="entry name" value="ATPase domain of HSP90 chaperone/DNA topoisomerase II/histidine kinase"/>
    <property type="match status" value="1"/>
</dbReference>
<dbReference type="InterPro" id="IPR010559">
    <property type="entry name" value="Sig_transdc_His_kin_internal"/>
</dbReference>
<gene>
    <name evidence="7" type="ORF">SAMN04487824_12114</name>
</gene>
<dbReference type="AlphaFoldDB" id="A0A1G6MG34"/>
<name>A0A1G6MG34_9ACTN</name>
<evidence type="ECO:0000256" key="4">
    <source>
        <dbReference type="ARBA" id="ARBA00023012"/>
    </source>
</evidence>
<comment type="catalytic activity">
    <reaction evidence="1">
        <text>ATP + protein L-histidine = ADP + protein N-phospho-L-histidine.</text>
        <dbReference type="EC" id="2.7.13.3"/>
    </reaction>
</comment>
<dbReference type="STRING" id="604330.SAMN04489857_1934"/>
<dbReference type="EC" id="2.7.13.3" evidence="2"/>
<reference evidence="8" key="1">
    <citation type="submission" date="2016-10" db="EMBL/GenBank/DDBJ databases">
        <authorList>
            <person name="Varghese N."/>
            <person name="Submissions S."/>
        </authorList>
    </citation>
    <scope>NUCLEOTIDE SEQUENCE [LARGE SCALE GENOMIC DNA]</scope>
    <source>
        <strain evidence="8">DSM 22619</strain>
    </source>
</reference>
<evidence type="ECO:0000256" key="1">
    <source>
        <dbReference type="ARBA" id="ARBA00000085"/>
    </source>
</evidence>
<evidence type="ECO:0000256" key="5">
    <source>
        <dbReference type="SAM" id="Phobius"/>
    </source>
</evidence>
<accession>A0A1G6MG34</accession>
<keyword evidence="3 7" id="KW-0418">Kinase</keyword>
<feature type="transmembrane region" description="Helical" evidence="5">
    <location>
        <begin position="39"/>
        <end position="61"/>
    </location>
</feature>
<feature type="transmembrane region" description="Helical" evidence="5">
    <location>
        <begin position="12"/>
        <end position="33"/>
    </location>
</feature>
<dbReference type="GO" id="GO:0000155">
    <property type="term" value="F:phosphorelay sensor kinase activity"/>
    <property type="evidence" value="ECO:0007669"/>
    <property type="project" value="InterPro"/>
</dbReference>
<dbReference type="PROSITE" id="PS50109">
    <property type="entry name" value="HIS_KIN"/>
    <property type="match status" value="1"/>
</dbReference>
<dbReference type="SMART" id="SM00387">
    <property type="entry name" value="HATPase_c"/>
    <property type="match status" value="1"/>
</dbReference>
<keyword evidence="3 7" id="KW-0808">Transferase</keyword>